<organism evidence="8 9">
    <name type="scientific">Bacillus salipaludis</name>
    <dbReference type="NCBI Taxonomy" id="2547811"/>
    <lineage>
        <taxon>Bacteria</taxon>
        <taxon>Bacillati</taxon>
        <taxon>Bacillota</taxon>
        <taxon>Bacilli</taxon>
        <taxon>Bacillales</taxon>
        <taxon>Bacillaceae</taxon>
        <taxon>Bacillus</taxon>
    </lineage>
</organism>
<keyword evidence="3" id="KW-0547">Nucleotide-binding</keyword>
<comment type="similarity">
    <text evidence="1">Belongs to the ATP-dependent AMP-binding enzyme family.</text>
</comment>
<dbReference type="InterPro" id="IPR020845">
    <property type="entry name" value="AMP-binding_CS"/>
</dbReference>
<proteinExistence type="inferred from homology"/>
<dbReference type="Pfam" id="PF00501">
    <property type="entry name" value="AMP-binding"/>
    <property type="match status" value="1"/>
</dbReference>
<dbReference type="InterPro" id="IPR025110">
    <property type="entry name" value="AMP-bd_C"/>
</dbReference>
<keyword evidence="4" id="KW-0067">ATP-binding</keyword>
<evidence type="ECO:0000259" key="5">
    <source>
        <dbReference type="Pfam" id="PF00501"/>
    </source>
</evidence>
<evidence type="ECO:0000256" key="2">
    <source>
        <dbReference type="ARBA" id="ARBA00022598"/>
    </source>
</evidence>
<dbReference type="PANTHER" id="PTHR42921">
    <property type="entry name" value="ACETOACETYL-COA SYNTHETASE"/>
    <property type="match status" value="1"/>
</dbReference>
<dbReference type="InterPro" id="IPR045851">
    <property type="entry name" value="AMP-bd_C_sf"/>
</dbReference>
<evidence type="ECO:0000259" key="6">
    <source>
        <dbReference type="Pfam" id="PF13193"/>
    </source>
</evidence>
<dbReference type="EC" id="6.2.1.16" evidence="8"/>
<dbReference type="Pfam" id="PF13193">
    <property type="entry name" value="AMP-binding_C"/>
    <property type="match status" value="1"/>
</dbReference>
<dbReference type="Gene3D" id="3.30.300.30">
    <property type="match status" value="1"/>
</dbReference>
<dbReference type="InterPro" id="IPR000873">
    <property type="entry name" value="AMP-dep_synth/lig_dom"/>
</dbReference>
<evidence type="ECO:0000256" key="3">
    <source>
        <dbReference type="ARBA" id="ARBA00022741"/>
    </source>
</evidence>
<reference evidence="8 9" key="1">
    <citation type="submission" date="2024-11" db="EMBL/GenBank/DDBJ databases">
        <authorList>
            <person name="Lucas J.A."/>
        </authorList>
    </citation>
    <scope>NUCLEOTIDE SEQUENCE [LARGE SCALE GENOMIC DNA]</scope>
    <source>
        <strain evidence="8 9">Z 5.4</strain>
    </source>
</reference>
<accession>A0ABW8RLC7</accession>
<dbReference type="GO" id="GO:0030729">
    <property type="term" value="F:acetoacetate-CoA ligase activity"/>
    <property type="evidence" value="ECO:0007669"/>
    <property type="project" value="UniProtKB-EC"/>
</dbReference>
<name>A0ABW8RLC7_9BACI</name>
<keyword evidence="2 8" id="KW-0436">Ligase</keyword>
<protein>
    <submittedName>
        <fullName evidence="8">Acetoacetate--CoA ligase</fullName>
        <ecNumber evidence="8">6.2.1.16</ecNumber>
    </submittedName>
</protein>
<dbReference type="InterPro" id="IPR005914">
    <property type="entry name" value="Acac_CoA_synth"/>
</dbReference>
<dbReference type="NCBIfam" id="TIGR01217">
    <property type="entry name" value="ac_ac_CoA_syn"/>
    <property type="match status" value="1"/>
</dbReference>
<dbReference type="SUPFAM" id="SSF56801">
    <property type="entry name" value="Acetyl-CoA synthetase-like"/>
    <property type="match status" value="1"/>
</dbReference>
<dbReference type="PANTHER" id="PTHR42921:SF1">
    <property type="entry name" value="ACETOACETYL-COA SYNTHETASE"/>
    <property type="match status" value="1"/>
</dbReference>
<dbReference type="PROSITE" id="PS00455">
    <property type="entry name" value="AMP_BINDING"/>
    <property type="match status" value="1"/>
</dbReference>
<dbReference type="InterPro" id="IPR032387">
    <property type="entry name" value="ACAS_N"/>
</dbReference>
<feature type="domain" description="Acetyl-coenzyme A synthetase N-terminal" evidence="7">
    <location>
        <begin position="41"/>
        <end position="98"/>
    </location>
</feature>
<dbReference type="Pfam" id="PF16177">
    <property type="entry name" value="ACAS_N"/>
    <property type="match status" value="1"/>
</dbReference>
<evidence type="ECO:0000256" key="4">
    <source>
        <dbReference type="ARBA" id="ARBA00022840"/>
    </source>
</evidence>
<dbReference type="NCBIfam" id="NF002937">
    <property type="entry name" value="PRK03584.1"/>
    <property type="match status" value="1"/>
</dbReference>
<dbReference type="Gene3D" id="3.40.50.12780">
    <property type="entry name" value="N-terminal domain of ligase-like"/>
    <property type="match status" value="1"/>
</dbReference>
<dbReference type="Proteomes" id="UP001623041">
    <property type="component" value="Unassembled WGS sequence"/>
</dbReference>
<gene>
    <name evidence="8" type="ORF">ACJEBI_22395</name>
</gene>
<dbReference type="EMBL" id="JBJHQH010000021">
    <property type="protein sequence ID" value="MFK9094211.1"/>
    <property type="molecule type" value="Genomic_DNA"/>
</dbReference>
<evidence type="ECO:0000313" key="9">
    <source>
        <dbReference type="Proteomes" id="UP001623041"/>
    </source>
</evidence>
<evidence type="ECO:0000259" key="7">
    <source>
        <dbReference type="Pfam" id="PF16177"/>
    </source>
</evidence>
<feature type="domain" description="AMP-binding enzyme C-terminal" evidence="6">
    <location>
        <begin position="544"/>
        <end position="616"/>
    </location>
</feature>
<evidence type="ECO:0000256" key="1">
    <source>
        <dbReference type="ARBA" id="ARBA00006432"/>
    </source>
</evidence>
<feature type="domain" description="AMP-dependent synthetase/ligase" evidence="5">
    <location>
        <begin position="104"/>
        <end position="476"/>
    </location>
</feature>
<dbReference type="InterPro" id="IPR042099">
    <property type="entry name" value="ANL_N_sf"/>
</dbReference>
<sequence length="655" mass="72574">MMIKPNSVKESGLLWEPNDTWVLNSNLTEFAKQVGKSALPYEHFYRWSIAKPEEFWSAVWDFADIIGEKGEEVLIRPIDGGMQGTSWFPNGYLNFAENLLRGDEKRTAVIEADENGDYRCLTMEQLRSTVAKAQAGLRALGVRTGDRVAGIVTNRVEGLVALLATTSLGAVWTTCSPDFGPQGIVDRIGQVKPKVVVASLDYHYNGKKFDIKDNISTVCEMMDGISTLVTIGDSFGLYFNKSLHVMNWKELCQNDASSPQFVRVSFGAPLYILYSSGTTGMPKAIVHSVGGTLIQHLKEHQLHCDVKPGDVMFWYTNTAWMMYHWLVSGLASGAAILLYDGAAVLKDDPGILWGFAEGFRVTHFGTSPKYLELLMKNSYQVNQKHELSRLRSVLSAGAPVSPEQFDWVYDYIKNDMIFASCSGGTEIIGCFVMGSPIHPVKRGEITCKTLGMAVDVLDDRGASVLHQKGDLVCTQPFPSMPITFWGECGDERYQDTYFAARPGIWTHGDLAEQTIDETVIIYGRVDTTLKPGGVRIGTAEIYRVIDQIPRIQDSIVFGLPVDGDEEIVLCLVIKEGNLGSEMADTIRKEIRAKASPRHVPHRIYCVNEVPNTLNGKKVEGAVRSVVLGKPVKNKGSIINPNCLEEYVGLSEREYK</sequence>
<comment type="caution">
    <text evidence="8">The sequence shown here is derived from an EMBL/GenBank/DDBJ whole genome shotgun (WGS) entry which is preliminary data.</text>
</comment>
<evidence type="ECO:0000313" key="8">
    <source>
        <dbReference type="EMBL" id="MFK9094211.1"/>
    </source>
</evidence>
<keyword evidence="9" id="KW-1185">Reference proteome</keyword>